<dbReference type="NCBIfam" id="TIGR03057">
    <property type="entry name" value="xxxLxxG_by_4"/>
    <property type="match status" value="2"/>
</dbReference>
<keyword evidence="2 6" id="KW-0812">Transmembrane</keyword>
<dbReference type="Pfam" id="PF01061">
    <property type="entry name" value="ABC2_membrane"/>
    <property type="match status" value="1"/>
</dbReference>
<keyword evidence="10" id="KW-1185">Reference proteome</keyword>
<evidence type="ECO:0000259" key="8">
    <source>
        <dbReference type="Pfam" id="PF12698"/>
    </source>
</evidence>
<dbReference type="Pfam" id="PF12698">
    <property type="entry name" value="ABC2_membrane_3"/>
    <property type="match status" value="1"/>
</dbReference>
<dbReference type="RefSeq" id="WP_378483272.1">
    <property type="nucleotide sequence ID" value="NZ_JBHUFB010000001.1"/>
</dbReference>
<feature type="transmembrane region" description="Helical" evidence="6">
    <location>
        <begin position="423"/>
        <end position="444"/>
    </location>
</feature>
<comment type="caution">
    <text evidence="9">The sequence shown here is derived from an EMBL/GenBank/DDBJ whole genome shotgun (WGS) entry which is preliminary data.</text>
</comment>
<feature type="transmembrane region" description="Helical" evidence="6">
    <location>
        <begin position="12"/>
        <end position="31"/>
    </location>
</feature>
<evidence type="ECO:0000256" key="3">
    <source>
        <dbReference type="ARBA" id="ARBA00022989"/>
    </source>
</evidence>
<evidence type="ECO:0000313" key="10">
    <source>
        <dbReference type="Proteomes" id="UP001597286"/>
    </source>
</evidence>
<dbReference type="SUPFAM" id="SSF58104">
    <property type="entry name" value="Methyl-accepting chemotaxis protein (MCP) signaling domain"/>
    <property type="match status" value="1"/>
</dbReference>
<dbReference type="InterPro" id="IPR051328">
    <property type="entry name" value="T7SS_ABC-Transporter"/>
</dbReference>
<evidence type="ECO:0000256" key="2">
    <source>
        <dbReference type="ARBA" id="ARBA00022692"/>
    </source>
</evidence>
<feature type="transmembrane region" description="Helical" evidence="6">
    <location>
        <begin position="518"/>
        <end position="546"/>
    </location>
</feature>
<protein>
    <submittedName>
        <fullName evidence="9">YhgE/Pip family protein</fullName>
    </submittedName>
</protein>
<accession>A0ABW4P156</accession>
<feature type="domain" description="ABC-2 type transporter transmembrane" evidence="7">
    <location>
        <begin position="470"/>
        <end position="572"/>
    </location>
</feature>
<name>A0ABW4P156_9NOCA</name>
<dbReference type="InterPro" id="IPR013525">
    <property type="entry name" value="ABC2_TM"/>
</dbReference>
<dbReference type="Gene3D" id="3.40.1710.10">
    <property type="entry name" value="abc type-2 transporter like domain"/>
    <property type="match status" value="1"/>
</dbReference>
<evidence type="ECO:0000256" key="1">
    <source>
        <dbReference type="ARBA" id="ARBA00004141"/>
    </source>
</evidence>
<dbReference type="EMBL" id="JBHUFB010000001">
    <property type="protein sequence ID" value="MFD1810715.1"/>
    <property type="molecule type" value="Genomic_DNA"/>
</dbReference>
<evidence type="ECO:0000313" key="9">
    <source>
        <dbReference type="EMBL" id="MFD1810715.1"/>
    </source>
</evidence>
<feature type="domain" description="ABC-2 type transporter transmembrane" evidence="8">
    <location>
        <begin position="15"/>
        <end position="147"/>
    </location>
</feature>
<keyword evidence="3 6" id="KW-1133">Transmembrane helix</keyword>
<dbReference type="PANTHER" id="PTHR43077">
    <property type="entry name" value="TRANSPORT PERMEASE YVFS-RELATED"/>
    <property type="match status" value="1"/>
</dbReference>
<feature type="transmembrane region" description="Helical" evidence="6">
    <location>
        <begin position="581"/>
        <end position="602"/>
    </location>
</feature>
<dbReference type="InterPro" id="IPR017500">
    <property type="entry name" value="Phage_infect_YhgE_N"/>
</dbReference>
<keyword evidence="4 6" id="KW-0472">Membrane</keyword>
<feature type="transmembrane region" description="Helical" evidence="6">
    <location>
        <begin position="494"/>
        <end position="511"/>
    </location>
</feature>
<organism evidence="9 10">
    <name type="scientific">Rhodococcus gannanensis</name>
    <dbReference type="NCBI Taxonomy" id="1960308"/>
    <lineage>
        <taxon>Bacteria</taxon>
        <taxon>Bacillati</taxon>
        <taxon>Actinomycetota</taxon>
        <taxon>Actinomycetes</taxon>
        <taxon>Mycobacteriales</taxon>
        <taxon>Nocardiaceae</taxon>
        <taxon>Rhodococcus</taxon>
    </lineage>
</organism>
<feature type="region of interest" description="Disordered" evidence="5">
    <location>
        <begin position="606"/>
        <end position="630"/>
    </location>
</feature>
<sequence>MSRRTHLTRTALAALVIAPLALLGFYMWALWDPGDTVSRLPVAIVNADAGADLDGTRLTAGDDVVDALVESGDVNWQVVTLDEATDGVDDGRYYFSVVIPEDFSADIASAASGNGEKARLDVVYNDHNSLVATPVGESVMAQVRSAVSETIGEQTVDQVLLGLGDVGKGLADAAAGAQQLNDGTGEALTGTTELAAGSAELSAGLGEAYAGGLELADGTGQLAAGAAEAAAGSGELSTGLGQLVAGTDELGAGATQISEVIDTVVGPLADAIVAAGLSDDEILGQIQQLRDGARQIAYELSDPNADYRGGLESAAAGAAELNTGLGELSAGAGELDAGAGELASGLGQLDAGGVQLRDGLGQLLDGVGQLDAGSAELASGLADGAQQVPQFTDSERVTTAGVISSPVAVSERNIAPAAGFGPGVIPALMSVLLFLIGILTWFVVRPPRRPHGRVHESIVREGLRRYRVPAAVTVAAAALMAVLSMTVADAEPPSALALFAVLLLVGAAAVATARLFTVVFGAVVGTFVGLGALMIQIFAFGAVYPIEQMPAPLRWLHDLMPLTYARNAIRMSLVGYWGPRFWLAIAVLVVLVAGSVALTIWWRSRHREDDDPTPSPEPGELTDQFPVSVR</sequence>
<evidence type="ECO:0000259" key="7">
    <source>
        <dbReference type="Pfam" id="PF01061"/>
    </source>
</evidence>
<dbReference type="InterPro" id="IPR023908">
    <property type="entry name" value="xxxLxxG_rpt"/>
</dbReference>
<evidence type="ECO:0000256" key="6">
    <source>
        <dbReference type="SAM" id="Phobius"/>
    </source>
</evidence>
<evidence type="ECO:0000256" key="5">
    <source>
        <dbReference type="SAM" id="MobiDB-lite"/>
    </source>
</evidence>
<comment type="subcellular location">
    <subcellularLocation>
        <location evidence="1">Membrane</location>
        <topology evidence="1">Multi-pass membrane protein</topology>
    </subcellularLocation>
</comment>
<proteinExistence type="predicted"/>
<gene>
    <name evidence="9" type="ORF">ACFSJG_00680</name>
</gene>
<dbReference type="PANTHER" id="PTHR43077:SF10">
    <property type="entry name" value="TRANSPORT PERMEASE PROTEIN"/>
    <property type="match status" value="1"/>
</dbReference>
<reference evidence="10" key="1">
    <citation type="journal article" date="2019" name="Int. J. Syst. Evol. Microbiol.">
        <title>The Global Catalogue of Microorganisms (GCM) 10K type strain sequencing project: providing services to taxonomists for standard genome sequencing and annotation.</title>
        <authorList>
            <consortium name="The Broad Institute Genomics Platform"/>
            <consortium name="The Broad Institute Genome Sequencing Center for Infectious Disease"/>
            <person name="Wu L."/>
            <person name="Ma J."/>
        </authorList>
    </citation>
    <scope>NUCLEOTIDE SEQUENCE [LARGE SCALE GENOMIC DNA]</scope>
    <source>
        <strain evidence="10">DT72</strain>
    </source>
</reference>
<feature type="transmembrane region" description="Helical" evidence="6">
    <location>
        <begin position="465"/>
        <end position="488"/>
    </location>
</feature>
<dbReference type="NCBIfam" id="TIGR03061">
    <property type="entry name" value="pip_yhgE_Nterm"/>
    <property type="match status" value="1"/>
</dbReference>
<dbReference type="Proteomes" id="UP001597286">
    <property type="component" value="Unassembled WGS sequence"/>
</dbReference>
<evidence type="ECO:0000256" key="4">
    <source>
        <dbReference type="ARBA" id="ARBA00023136"/>
    </source>
</evidence>